<evidence type="ECO:0000313" key="1">
    <source>
        <dbReference type="EMBL" id="RHZ44923.1"/>
    </source>
</evidence>
<reference evidence="1 2" key="1">
    <citation type="submission" date="2018-08" db="EMBL/GenBank/DDBJ databases">
        <title>Genome and evolution of the arbuscular mycorrhizal fungus Diversispora epigaea (formerly Glomus versiforme) and its bacterial endosymbionts.</title>
        <authorList>
            <person name="Sun X."/>
            <person name="Fei Z."/>
            <person name="Harrison M."/>
        </authorList>
    </citation>
    <scope>NUCLEOTIDE SEQUENCE [LARGE SCALE GENOMIC DNA]</scope>
    <source>
        <strain evidence="1 2">IT104</strain>
    </source>
</reference>
<evidence type="ECO:0000313" key="2">
    <source>
        <dbReference type="Proteomes" id="UP000266861"/>
    </source>
</evidence>
<dbReference type="EMBL" id="PQFF01000563">
    <property type="protein sequence ID" value="RHZ44923.1"/>
    <property type="molecule type" value="Genomic_DNA"/>
</dbReference>
<comment type="caution">
    <text evidence="1">The sequence shown here is derived from an EMBL/GenBank/DDBJ whole genome shotgun (WGS) entry which is preliminary data.</text>
</comment>
<proteinExistence type="predicted"/>
<dbReference type="AlphaFoldDB" id="A0A397G7L9"/>
<dbReference type="Proteomes" id="UP000266861">
    <property type="component" value="Unassembled WGS sequence"/>
</dbReference>
<accession>A0A397G7L9</accession>
<dbReference type="OrthoDB" id="2443238at2759"/>
<dbReference type="STRING" id="1348612.A0A397G7L9"/>
<name>A0A397G7L9_9GLOM</name>
<keyword evidence="2" id="KW-1185">Reference proteome</keyword>
<organism evidence="1 2">
    <name type="scientific">Diversispora epigaea</name>
    <dbReference type="NCBI Taxonomy" id="1348612"/>
    <lineage>
        <taxon>Eukaryota</taxon>
        <taxon>Fungi</taxon>
        <taxon>Fungi incertae sedis</taxon>
        <taxon>Mucoromycota</taxon>
        <taxon>Glomeromycotina</taxon>
        <taxon>Glomeromycetes</taxon>
        <taxon>Diversisporales</taxon>
        <taxon>Diversisporaceae</taxon>
        <taxon>Diversispora</taxon>
    </lineage>
</organism>
<gene>
    <name evidence="1" type="ORF">Glove_707g109</name>
</gene>
<protein>
    <submittedName>
        <fullName evidence="1">Uncharacterized protein</fullName>
    </submittedName>
</protein>
<sequence length="293" mass="34826">MKVFGTNNLRKYYVYVGETRWNSSYLAWKCLIKIKNLVEIMVTIMIIDPDPSTKYNGRRLRNINLIEEEWFSVPITFVNITFMLENLKNIHEYLRLISDIETRWNSSYLAWKCLIKIKNLVEIMVTIMIIDPDPSTKYNGRRLRNINLIEEECILEIISQKLLPDNSEIEIIDLIQNNNISRNTAFDNNISYTDTPEDDTEEFKKHEMLVALLDPRFKDLEFASEVVRTKTLKQIKKAYQNIKNLINNNQEIEYSLVKSNSFLARMFQNSNNLNEVDHYLKFILKIVLQYYQN</sequence>